<dbReference type="Gene3D" id="3.60.110.10">
    <property type="entry name" value="Carbon-nitrogen hydrolase"/>
    <property type="match status" value="1"/>
</dbReference>
<evidence type="ECO:0000259" key="2">
    <source>
        <dbReference type="PROSITE" id="PS50263"/>
    </source>
</evidence>
<comment type="caution">
    <text evidence="3">The sequence shown here is derived from an EMBL/GenBank/DDBJ whole genome shotgun (WGS) entry which is preliminary data.</text>
</comment>
<proteinExistence type="predicted"/>
<evidence type="ECO:0000256" key="1">
    <source>
        <dbReference type="ARBA" id="ARBA00022801"/>
    </source>
</evidence>
<organism evidence="3">
    <name type="scientific">candidate division WOR-3 bacterium</name>
    <dbReference type="NCBI Taxonomy" id="2052148"/>
    <lineage>
        <taxon>Bacteria</taxon>
        <taxon>Bacteria division WOR-3</taxon>
    </lineage>
</organism>
<name>A0A7C1NF19_UNCW3</name>
<dbReference type="PANTHER" id="PTHR43674">
    <property type="entry name" value="NITRILASE C965.09-RELATED"/>
    <property type="match status" value="1"/>
</dbReference>
<accession>A0A7C1NF19</accession>
<protein>
    <recommendedName>
        <fullName evidence="2">CN hydrolase domain-containing protein</fullName>
    </recommendedName>
</protein>
<gene>
    <name evidence="3" type="ORF">ENP94_07535</name>
    <name evidence="4" type="ORF">ENS16_03180</name>
</gene>
<feature type="domain" description="CN hydrolase" evidence="2">
    <location>
        <begin position="33"/>
        <end position="269"/>
    </location>
</feature>
<dbReference type="SUPFAM" id="SSF56317">
    <property type="entry name" value="Carbon-nitrogen hydrolase"/>
    <property type="match status" value="1"/>
</dbReference>
<dbReference type="AlphaFoldDB" id="A0A7C1NF19"/>
<evidence type="ECO:0000313" key="3">
    <source>
        <dbReference type="EMBL" id="HEA87838.1"/>
    </source>
</evidence>
<dbReference type="InterPro" id="IPR036526">
    <property type="entry name" value="C-N_Hydrolase_sf"/>
</dbReference>
<dbReference type="GO" id="GO:0016811">
    <property type="term" value="F:hydrolase activity, acting on carbon-nitrogen (but not peptide) bonds, in linear amides"/>
    <property type="evidence" value="ECO:0007669"/>
    <property type="project" value="UniProtKB-ARBA"/>
</dbReference>
<evidence type="ECO:0000313" key="4">
    <source>
        <dbReference type="EMBL" id="HFJ53676.1"/>
    </source>
</evidence>
<keyword evidence="1" id="KW-0378">Hydrolase</keyword>
<sequence length="297" mass="32814">MNTGRVFPKLRWFTALNCRSAISRAGSGLSELMRVGFYQFAPKPRALEENLNRIFARLKGVNADLIVLPELCLSGYLFASREELARYALKLPDAPVCSRLANFCAEKNFSLVLGAAEKAGASIFNSALLFTPNGSIHVYRKVHLFNDEKDIFDPGDLPFPVFRVDTVTVGMLVCFDYFFPESARSLVLRGAQIVCHPANLVLNYAQSMTITRAQENRVFWILANRTGTEALGSRVMNFTGQSQIISPEGTVLARASAEDEKLEIVDINPALALNKTVTPRNDLIADRRPGLYFSGAG</sequence>
<dbReference type="InterPro" id="IPR050345">
    <property type="entry name" value="Aliph_Amidase/BUP"/>
</dbReference>
<dbReference type="PROSITE" id="PS50263">
    <property type="entry name" value="CN_HYDROLASE"/>
    <property type="match status" value="1"/>
</dbReference>
<dbReference type="Pfam" id="PF00795">
    <property type="entry name" value="CN_hydrolase"/>
    <property type="match status" value="1"/>
</dbReference>
<dbReference type="EMBL" id="DSLG01000008">
    <property type="protein sequence ID" value="HEA87838.1"/>
    <property type="molecule type" value="Genomic_DNA"/>
</dbReference>
<reference evidence="3" key="1">
    <citation type="journal article" date="2020" name="mSystems">
        <title>Genome- and Community-Level Interaction Insights into Carbon Utilization and Element Cycling Functions of Hydrothermarchaeota in Hydrothermal Sediment.</title>
        <authorList>
            <person name="Zhou Z."/>
            <person name="Liu Y."/>
            <person name="Xu W."/>
            <person name="Pan J."/>
            <person name="Luo Z.H."/>
            <person name="Li M."/>
        </authorList>
    </citation>
    <scope>NUCLEOTIDE SEQUENCE [LARGE SCALE GENOMIC DNA]</scope>
    <source>
        <strain evidence="3">SpSt-265</strain>
        <strain evidence="4">SpSt-465</strain>
    </source>
</reference>
<dbReference type="PANTHER" id="PTHR43674:SF2">
    <property type="entry name" value="BETA-UREIDOPROPIONASE"/>
    <property type="match status" value="1"/>
</dbReference>
<dbReference type="EMBL" id="DSTU01000004">
    <property type="protein sequence ID" value="HFJ53676.1"/>
    <property type="molecule type" value="Genomic_DNA"/>
</dbReference>
<dbReference type="InterPro" id="IPR003010">
    <property type="entry name" value="C-N_Hydrolase"/>
</dbReference>